<evidence type="ECO:0000256" key="5">
    <source>
        <dbReference type="SAM" id="Phobius"/>
    </source>
</evidence>
<dbReference type="PANTHER" id="PTHR46953:SF1">
    <property type="entry name" value="G-PROTEIN COUPLED RECEPTOR MTH-LIKE 1-RELATED"/>
    <property type="match status" value="1"/>
</dbReference>
<dbReference type="Pfam" id="PF00002">
    <property type="entry name" value="7tm_2"/>
    <property type="match status" value="1"/>
</dbReference>
<dbReference type="InterPro" id="IPR017981">
    <property type="entry name" value="GPCR_2-like_7TM"/>
</dbReference>
<comment type="subcellular location">
    <subcellularLocation>
        <location evidence="1">Membrane</location>
        <topology evidence="1">Multi-pass membrane protein</topology>
    </subcellularLocation>
</comment>
<feature type="transmembrane region" description="Helical" evidence="5">
    <location>
        <begin position="488"/>
        <end position="510"/>
    </location>
</feature>
<evidence type="ECO:0000256" key="3">
    <source>
        <dbReference type="ARBA" id="ARBA00022989"/>
    </source>
</evidence>
<dbReference type="Proteomes" id="UP000198287">
    <property type="component" value="Unassembled WGS sequence"/>
</dbReference>
<feature type="transmembrane region" description="Helical" evidence="5">
    <location>
        <begin position="12"/>
        <end position="35"/>
    </location>
</feature>
<dbReference type="PANTHER" id="PTHR46953">
    <property type="entry name" value="G-PROTEIN COUPLED RECEPTOR MTH-LIKE 1-RELATED"/>
    <property type="match status" value="1"/>
</dbReference>
<dbReference type="GO" id="GO:0007166">
    <property type="term" value="P:cell surface receptor signaling pathway"/>
    <property type="evidence" value="ECO:0007669"/>
    <property type="project" value="InterPro"/>
</dbReference>
<protein>
    <submittedName>
        <fullName evidence="7">G-protein coupled receptor Mth</fullName>
    </submittedName>
</protein>
<evidence type="ECO:0000259" key="6">
    <source>
        <dbReference type="PROSITE" id="PS50261"/>
    </source>
</evidence>
<dbReference type="InterPro" id="IPR000832">
    <property type="entry name" value="GPCR_2_secretin-like"/>
</dbReference>
<dbReference type="EMBL" id="LNIX01000048">
    <property type="protein sequence ID" value="OXA38136.1"/>
    <property type="molecule type" value="Genomic_DNA"/>
</dbReference>
<sequence>MHLATIRTIKIVSLTITSLEWVLVVMTVMVTFVVGGTPSEINLAKCQDPVASMSKTQMDVWTVPSLLMSDFSADTSFRFENQAQTCEDIVEFEIQIPQIQIDDASPAGTSHHIQIEIQNGNGWQEPSDNVTYFVSDTTELNQTIDHTNHAVDKPIATFTPTGHLFLDNEHYFRPSEYCIQSISSVTIGVKVCQPNCHSVKSLCIPICCTLGKVLYHNGTTETCVEIGGGDDNTTFEYRPTLYRDVNHKLSVEEGAQISQHFYKHMPRCAEGQVLTSYPFRRIHNILGSIVRVLSNGRVKLLLPLERKWKEFQNFCLAGLATSENGVEDNHNNADAEKPVSLRFSGSEEDQILYVCGDYASNEVGAPHFYIPVHFINSFFLFVTGLVYILLWEKQNIHGWTVLSFVLAMFFMFIFLAWSHLAAMLHKSNANPHFAPPPLVCRCVGALAHFFFLATFCWLAIINVDLWLTFKSMTPVSGRSKGVKRFICYMLFAWGTPAIIVGVGLVLTHVYP</sequence>
<evidence type="ECO:0000313" key="7">
    <source>
        <dbReference type="EMBL" id="OXA38136.1"/>
    </source>
</evidence>
<name>A0A226D1G8_FOLCA</name>
<organism evidence="7 8">
    <name type="scientific">Folsomia candida</name>
    <name type="common">Springtail</name>
    <dbReference type="NCBI Taxonomy" id="158441"/>
    <lineage>
        <taxon>Eukaryota</taxon>
        <taxon>Metazoa</taxon>
        <taxon>Ecdysozoa</taxon>
        <taxon>Arthropoda</taxon>
        <taxon>Hexapoda</taxon>
        <taxon>Collembola</taxon>
        <taxon>Entomobryomorpha</taxon>
        <taxon>Isotomoidea</taxon>
        <taxon>Isotomidae</taxon>
        <taxon>Proisotominae</taxon>
        <taxon>Folsomia</taxon>
    </lineage>
</organism>
<keyword evidence="3 5" id="KW-1133">Transmembrane helix</keyword>
<dbReference type="PROSITE" id="PS50261">
    <property type="entry name" value="G_PROTEIN_RECEP_F2_4"/>
    <property type="match status" value="1"/>
</dbReference>
<proteinExistence type="predicted"/>
<gene>
    <name evidence="7" type="ORF">Fcan01_27122</name>
</gene>
<feature type="transmembrane region" description="Helical" evidence="5">
    <location>
        <begin position="402"/>
        <end position="425"/>
    </location>
</feature>
<dbReference type="GO" id="GO:0016020">
    <property type="term" value="C:membrane"/>
    <property type="evidence" value="ECO:0007669"/>
    <property type="project" value="UniProtKB-SubCell"/>
</dbReference>
<dbReference type="AlphaFoldDB" id="A0A226D1G8"/>
<dbReference type="InterPro" id="IPR052808">
    <property type="entry name" value="GPCR_Mth-like"/>
</dbReference>
<accession>A0A226D1G8</accession>
<evidence type="ECO:0000256" key="2">
    <source>
        <dbReference type="ARBA" id="ARBA00022692"/>
    </source>
</evidence>
<keyword evidence="7" id="KW-0675">Receptor</keyword>
<feature type="domain" description="G-protein coupled receptors family 2 profile 2" evidence="6">
    <location>
        <begin position="365"/>
        <end position="511"/>
    </location>
</feature>
<feature type="transmembrane region" description="Helical" evidence="5">
    <location>
        <begin position="445"/>
        <end position="467"/>
    </location>
</feature>
<reference evidence="7 8" key="1">
    <citation type="submission" date="2015-12" db="EMBL/GenBank/DDBJ databases">
        <title>The genome of Folsomia candida.</title>
        <authorList>
            <person name="Faddeeva A."/>
            <person name="Derks M.F."/>
            <person name="Anvar Y."/>
            <person name="Smit S."/>
            <person name="Van Straalen N."/>
            <person name="Roelofs D."/>
        </authorList>
    </citation>
    <scope>NUCLEOTIDE SEQUENCE [LARGE SCALE GENOMIC DNA]</scope>
    <source>
        <strain evidence="7 8">VU population</strain>
        <tissue evidence="7">Whole body</tissue>
    </source>
</reference>
<keyword evidence="8" id="KW-1185">Reference proteome</keyword>
<feature type="transmembrane region" description="Helical" evidence="5">
    <location>
        <begin position="368"/>
        <end position="390"/>
    </location>
</feature>
<dbReference type="GO" id="GO:0004930">
    <property type="term" value="F:G protein-coupled receptor activity"/>
    <property type="evidence" value="ECO:0007669"/>
    <property type="project" value="InterPro"/>
</dbReference>
<evidence type="ECO:0000256" key="4">
    <source>
        <dbReference type="ARBA" id="ARBA00023136"/>
    </source>
</evidence>
<evidence type="ECO:0000256" key="1">
    <source>
        <dbReference type="ARBA" id="ARBA00004141"/>
    </source>
</evidence>
<keyword evidence="4 5" id="KW-0472">Membrane</keyword>
<keyword evidence="2 5" id="KW-0812">Transmembrane</keyword>
<dbReference type="OrthoDB" id="6134459at2759"/>
<evidence type="ECO:0000313" key="8">
    <source>
        <dbReference type="Proteomes" id="UP000198287"/>
    </source>
</evidence>
<dbReference type="Gene3D" id="1.20.1070.10">
    <property type="entry name" value="Rhodopsin 7-helix transmembrane proteins"/>
    <property type="match status" value="1"/>
</dbReference>
<comment type="caution">
    <text evidence="7">The sequence shown here is derived from an EMBL/GenBank/DDBJ whole genome shotgun (WGS) entry which is preliminary data.</text>
</comment>